<organism evidence="1">
    <name type="scientific">marine sediment metagenome</name>
    <dbReference type="NCBI Taxonomy" id="412755"/>
    <lineage>
        <taxon>unclassified sequences</taxon>
        <taxon>metagenomes</taxon>
        <taxon>ecological metagenomes</taxon>
    </lineage>
</organism>
<gene>
    <name evidence="1" type="ORF">S12H4_23180</name>
</gene>
<protein>
    <submittedName>
        <fullName evidence="1">Uncharacterized protein</fullName>
    </submittedName>
</protein>
<name>X1RMZ5_9ZZZZ</name>
<comment type="caution">
    <text evidence="1">The sequence shown here is derived from an EMBL/GenBank/DDBJ whole genome shotgun (WGS) entry which is preliminary data.</text>
</comment>
<feature type="non-terminal residue" evidence="1">
    <location>
        <position position="1"/>
    </location>
</feature>
<proteinExistence type="predicted"/>
<reference evidence="1" key="1">
    <citation type="journal article" date="2014" name="Front. Microbiol.">
        <title>High frequency of phylogenetically diverse reductive dehalogenase-homologous genes in deep subseafloor sedimentary metagenomes.</title>
        <authorList>
            <person name="Kawai M."/>
            <person name="Futagami T."/>
            <person name="Toyoda A."/>
            <person name="Takaki Y."/>
            <person name="Nishi S."/>
            <person name="Hori S."/>
            <person name="Arai W."/>
            <person name="Tsubouchi T."/>
            <person name="Morono Y."/>
            <person name="Uchiyama I."/>
            <person name="Ito T."/>
            <person name="Fujiyama A."/>
            <person name="Inagaki F."/>
            <person name="Takami H."/>
        </authorList>
    </citation>
    <scope>NUCLEOTIDE SEQUENCE</scope>
    <source>
        <strain evidence="1">Expedition CK06-06</strain>
    </source>
</reference>
<dbReference type="AlphaFoldDB" id="X1RMZ5"/>
<evidence type="ECO:0000313" key="1">
    <source>
        <dbReference type="EMBL" id="GAI82117.1"/>
    </source>
</evidence>
<dbReference type="EMBL" id="BARW01012250">
    <property type="protein sequence ID" value="GAI82117.1"/>
    <property type="molecule type" value="Genomic_DNA"/>
</dbReference>
<accession>X1RMZ5</accession>
<sequence>SMIQKEAGTTLQEIQEPILLFIPFVYYCGRVHKTLSERHLKEVTEKVQQLVKRVKAENTFHELVEEGVVEMGLAPFIFVVL</sequence>